<dbReference type="SUPFAM" id="SSF75471">
    <property type="entry name" value="YhbY-like"/>
    <property type="match status" value="1"/>
</dbReference>
<evidence type="ECO:0000313" key="6">
    <source>
        <dbReference type="Proteomes" id="UP000001058"/>
    </source>
</evidence>
<dbReference type="RefSeq" id="XP_002952324.1">
    <property type="nucleotide sequence ID" value="XM_002952278.1"/>
</dbReference>
<protein>
    <recommendedName>
        <fullName evidence="4">CRM domain-containing protein</fullName>
    </recommendedName>
</protein>
<dbReference type="Gene3D" id="3.30.110.60">
    <property type="entry name" value="YhbY-like"/>
    <property type="match status" value="1"/>
</dbReference>
<dbReference type="EMBL" id="GL378350">
    <property type="protein sequence ID" value="EFJ46467.1"/>
    <property type="molecule type" value="Genomic_DNA"/>
</dbReference>
<feature type="region of interest" description="Disordered" evidence="3">
    <location>
        <begin position="1"/>
        <end position="51"/>
    </location>
</feature>
<dbReference type="GeneID" id="9628652"/>
<dbReference type="OrthoDB" id="551389at2759"/>
<feature type="compositionally biased region" description="Low complexity" evidence="3">
    <location>
        <begin position="1"/>
        <end position="21"/>
    </location>
</feature>
<dbReference type="KEGG" id="vcn:VOLCADRAFT_92964"/>
<gene>
    <name evidence="5" type="ORF">VOLCADRAFT_92964</name>
</gene>
<proteinExistence type="predicted"/>
<evidence type="ECO:0000256" key="1">
    <source>
        <dbReference type="ARBA" id="ARBA00022884"/>
    </source>
</evidence>
<feature type="domain" description="CRM" evidence="4">
    <location>
        <begin position="52"/>
        <end position="153"/>
    </location>
</feature>
<keyword evidence="1 2" id="KW-0694">RNA-binding</keyword>
<dbReference type="AlphaFoldDB" id="D8U0Z3"/>
<dbReference type="InterPro" id="IPR001890">
    <property type="entry name" value="RNA-binding_CRM"/>
</dbReference>
<dbReference type="PROSITE" id="PS51295">
    <property type="entry name" value="CRM"/>
    <property type="match status" value="1"/>
</dbReference>
<name>D8U0Z3_VOLCA</name>
<organism evidence="6">
    <name type="scientific">Volvox carteri f. nagariensis</name>
    <dbReference type="NCBI Taxonomy" id="3068"/>
    <lineage>
        <taxon>Eukaryota</taxon>
        <taxon>Viridiplantae</taxon>
        <taxon>Chlorophyta</taxon>
        <taxon>core chlorophytes</taxon>
        <taxon>Chlorophyceae</taxon>
        <taxon>CS clade</taxon>
        <taxon>Chlamydomonadales</taxon>
        <taxon>Volvocaceae</taxon>
        <taxon>Volvox</taxon>
    </lineage>
</organism>
<evidence type="ECO:0000259" key="4">
    <source>
        <dbReference type="PROSITE" id="PS51295"/>
    </source>
</evidence>
<evidence type="ECO:0000256" key="3">
    <source>
        <dbReference type="SAM" id="MobiDB-lite"/>
    </source>
</evidence>
<dbReference type="GO" id="GO:0003723">
    <property type="term" value="F:RNA binding"/>
    <property type="evidence" value="ECO:0007669"/>
    <property type="project" value="UniProtKB-UniRule"/>
</dbReference>
<sequence>MGTSSWMSGSGGAAAATSPGGKMQEDEAPPAPPAGGPMERIPILPPRHRHQLPLPRDVSKSLWRTAEELAAAGKLLRLQVGKSGVTRALMARAGHLLEHHQLIRVSLLQNCLLDVRFVAWLAENALDCQCIKVKGRTATLFSSSDTSIYGGCGDHPAFQSIGTNGWAGSSSISRSILGVTSSTAAHVISRGATVA</sequence>
<evidence type="ECO:0000256" key="2">
    <source>
        <dbReference type="PROSITE-ProRule" id="PRU00626"/>
    </source>
</evidence>
<dbReference type="InParanoid" id="D8U0Z3"/>
<dbReference type="SMART" id="SM01103">
    <property type="entry name" value="CRS1_YhbY"/>
    <property type="match status" value="1"/>
</dbReference>
<accession>D8U0Z3</accession>
<keyword evidence="6" id="KW-1185">Reference proteome</keyword>
<evidence type="ECO:0000313" key="5">
    <source>
        <dbReference type="EMBL" id="EFJ46467.1"/>
    </source>
</evidence>
<dbReference type="Proteomes" id="UP000001058">
    <property type="component" value="Unassembled WGS sequence"/>
</dbReference>
<dbReference type="InterPro" id="IPR035920">
    <property type="entry name" value="YhbY-like_sf"/>
</dbReference>
<reference evidence="5 6" key="1">
    <citation type="journal article" date="2010" name="Science">
        <title>Genomic analysis of organismal complexity in the multicellular green alga Volvox carteri.</title>
        <authorList>
            <person name="Prochnik S.E."/>
            <person name="Umen J."/>
            <person name="Nedelcu A.M."/>
            <person name="Hallmann A."/>
            <person name="Miller S.M."/>
            <person name="Nishii I."/>
            <person name="Ferris P."/>
            <person name="Kuo A."/>
            <person name="Mitros T."/>
            <person name="Fritz-Laylin L.K."/>
            <person name="Hellsten U."/>
            <person name="Chapman J."/>
            <person name="Simakov O."/>
            <person name="Rensing S.A."/>
            <person name="Terry A."/>
            <person name="Pangilinan J."/>
            <person name="Kapitonov V."/>
            <person name="Jurka J."/>
            <person name="Salamov A."/>
            <person name="Shapiro H."/>
            <person name="Schmutz J."/>
            <person name="Grimwood J."/>
            <person name="Lindquist E."/>
            <person name="Lucas S."/>
            <person name="Grigoriev I.V."/>
            <person name="Schmitt R."/>
            <person name="Kirk D."/>
            <person name="Rokhsar D.S."/>
        </authorList>
    </citation>
    <scope>NUCLEOTIDE SEQUENCE [LARGE SCALE GENOMIC DNA]</scope>
    <source>
        <strain evidence="6">f. Nagariensis / Eve</strain>
    </source>
</reference>
<dbReference type="Pfam" id="PF01985">
    <property type="entry name" value="CRS1_YhbY"/>
    <property type="match status" value="1"/>
</dbReference>